<keyword evidence="3" id="KW-0547">Nucleotide-binding</keyword>
<dbReference type="EMBL" id="DVJQ01000036">
    <property type="protein sequence ID" value="HIS74210.1"/>
    <property type="molecule type" value="Genomic_DNA"/>
</dbReference>
<dbReference type="InterPro" id="IPR027417">
    <property type="entry name" value="P-loop_NTPase"/>
</dbReference>
<name>A0A9D1JXJ5_9BACT</name>
<reference evidence="10" key="1">
    <citation type="submission" date="2020-10" db="EMBL/GenBank/DDBJ databases">
        <authorList>
            <person name="Gilroy R."/>
        </authorList>
    </citation>
    <scope>NUCLEOTIDE SEQUENCE</scope>
    <source>
        <strain evidence="10">CHK152-2871</strain>
    </source>
</reference>
<evidence type="ECO:0000256" key="6">
    <source>
        <dbReference type="ARBA" id="ARBA00023136"/>
    </source>
</evidence>
<comment type="caution">
    <text evidence="10">The sequence shown here is derived from an EMBL/GenBank/DDBJ whole genome shotgun (WGS) entry which is preliminary data.</text>
</comment>
<evidence type="ECO:0000256" key="3">
    <source>
        <dbReference type="ARBA" id="ARBA00022741"/>
    </source>
</evidence>
<keyword evidence="6 7" id="KW-0472">Membrane</keyword>
<dbReference type="Pfam" id="PF00664">
    <property type="entry name" value="ABC_membrane"/>
    <property type="match status" value="1"/>
</dbReference>
<dbReference type="Gene3D" id="1.20.1560.10">
    <property type="entry name" value="ABC transporter type 1, transmembrane domain"/>
    <property type="match status" value="1"/>
</dbReference>
<dbReference type="GO" id="GO:0015421">
    <property type="term" value="F:ABC-type oligopeptide transporter activity"/>
    <property type="evidence" value="ECO:0007669"/>
    <property type="project" value="TreeGrafter"/>
</dbReference>
<feature type="domain" description="ABC transmembrane type-1" evidence="9">
    <location>
        <begin position="13"/>
        <end position="305"/>
    </location>
</feature>
<dbReference type="Proteomes" id="UP000886865">
    <property type="component" value="Unassembled WGS sequence"/>
</dbReference>
<dbReference type="SUPFAM" id="SSF90123">
    <property type="entry name" value="ABC transporter transmembrane region"/>
    <property type="match status" value="1"/>
</dbReference>
<dbReference type="AlphaFoldDB" id="A0A9D1JXJ5"/>
<proteinExistence type="predicted"/>
<evidence type="ECO:0000259" key="8">
    <source>
        <dbReference type="PROSITE" id="PS50893"/>
    </source>
</evidence>
<evidence type="ECO:0000259" key="9">
    <source>
        <dbReference type="PROSITE" id="PS50929"/>
    </source>
</evidence>
<dbReference type="InterPro" id="IPR039421">
    <property type="entry name" value="Type_1_exporter"/>
</dbReference>
<dbReference type="GO" id="GO:0005886">
    <property type="term" value="C:plasma membrane"/>
    <property type="evidence" value="ECO:0007669"/>
    <property type="project" value="UniProtKB-SubCell"/>
</dbReference>
<feature type="transmembrane region" description="Helical" evidence="7">
    <location>
        <begin position="163"/>
        <end position="180"/>
    </location>
</feature>
<dbReference type="PROSITE" id="PS00211">
    <property type="entry name" value="ABC_TRANSPORTER_1"/>
    <property type="match status" value="1"/>
</dbReference>
<sequence>MWPYIRPVMFRIVIGFALAIPLGLLDGATAFALKPYIDVVINGETYAFKGFELTRDLLAAVIPWAIMLFAVIQGLLKYINSYLTDWISIKISNSVKEDLFKKLVYLDSKFYDENSSGLVISRFLSDPDGASKNIVESIKTLITAFTSSLGLIGVLLYNSWKLAFVGVIVLVCAFIPVSLIRKRVKKVSNASMVVGSGMTTNVNETYHGNKIISGYCLQEDIYAKFKTQIRELFDLSMSLTKRSGWLSPIMYFIASIGVAIVMVVGNHLIITGEMSTGSLASFITSLLLLYKPVKTLGGTLTGMQGIFVAMNRVFELFDLEPEIKDRPNAKELKGLDNNISFENVCFEYEKNKPVLKNVSFGVKKGEMLALVGNSGGGKSTIVNLIPRFYDINSGSIKFDGEDIRNFTLKSLRSHVSEVFQDNFLFSGTIKDNILMGKKDATDEEIRQVVCAAHLDEFIDTLENGVDTEIGERGTTLSGGQRQRVAIARAMIKDAPILILDEATSALDNKSEAIVQKALENLIKGRTVFVIAHRLSTIKNADKIAVINEGQLIEMGTHHELMQIPNGQYKYLYEMQFVKDEAKVAE</sequence>
<gene>
    <name evidence="10" type="ORF">IAA86_04220</name>
</gene>
<dbReference type="PANTHER" id="PTHR43394">
    <property type="entry name" value="ATP-DEPENDENT PERMEASE MDL1, MITOCHONDRIAL"/>
    <property type="match status" value="1"/>
</dbReference>
<organism evidence="10 11">
    <name type="scientific">Candidatus Galligastranaerophilus intestinavium</name>
    <dbReference type="NCBI Taxonomy" id="2840836"/>
    <lineage>
        <taxon>Bacteria</taxon>
        <taxon>Candidatus Galligastranaerophilus</taxon>
    </lineage>
</organism>
<dbReference type="InterPro" id="IPR003593">
    <property type="entry name" value="AAA+_ATPase"/>
</dbReference>
<evidence type="ECO:0000256" key="2">
    <source>
        <dbReference type="ARBA" id="ARBA00022692"/>
    </source>
</evidence>
<dbReference type="SMART" id="SM00382">
    <property type="entry name" value="AAA"/>
    <property type="match status" value="1"/>
</dbReference>
<evidence type="ECO:0000256" key="4">
    <source>
        <dbReference type="ARBA" id="ARBA00022840"/>
    </source>
</evidence>
<feature type="domain" description="ABC transporter" evidence="8">
    <location>
        <begin position="339"/>
        <end position="573"/>
    </location>
</feature>
<reference evidence="10" key="2">
    <citation type="journal article" date="2021" name="PeerJ">
        <title>Extensive microbial diversity within the chicken gut microbiome revealed by metagenomics and culture.</title>
        <authorList>
            <person name="Gilroy R."/>
            <person name="Ravi A."/>
            <person name="Getino M."/>
            <person name="Pursley I."/>
            <person name="Horton D.L."/>
            <person name="Alikhan N.F."/>
            <person name="Baker D."/>
            <person name="Gharbi K."/>
            <person name="Hall N."/>
            <person name="Watson M."/>
            <person name="Adriaenssens E.M."/>
            <person name="Foster-Nyarko E."/>
            <person name="Jarju S."/>
            <person name="Secka A."/>
            <person name="Antonio M."/>
            <person name="Oren A."/>
            <person name="Chaudhuri R.R."/>
            <person name="La Ragione R."/>
            <person name="Hildebrand F."/>
            <person name="Pallen M.J."/>
        </authorList>
    </citation>
    <scope>NUCLEOTIDE SEQUENCE</scope>
    <source>
        <strain evidence="10">CHK152-2871</strain>
    </source>
</reference>
<protein>
    <submittedName>
        <fullName evidence="10">ABC transporter ATP-binding protein</fullName>
    </submittedName>
</protein>
<comment type="subcellular location">
    <subcellularLocation>
        <location evidence="1">Cell membrane</location>
        <topology evidence="1">Multi-pass membrane protein</topology>
    </subcellularLocation>
</comment>
<evidence type="ECO:0000313" key="10">
    <source>
        <dbReference type="EMBL" id="HIS74210.1"/>
    </source>
</evidence>
<evidence type="ECO:0000256" key="7">
    <source>
        <dbReference type="SAM" id="Phobius"/>
    </source>
</evidence>
<dbReference type="PROSITE" id="PS50929">
    <property type="entry name" value="ABC_TM1F"/>
    <property type="match status" value="1"/>
</dbReference>
<dbReference type="PROSITE" id="PS50893">
    <property type="entry name" value="ABC_TRANSPORTER_2"/>
    <property type="match status" value="1"/>
</dbReference>
<dbReference type="Gene3D" id="3.40.50.300">
    <property type="entry name" value="P-loop containing nucleotide triphosphate hydrolases"/>
    <property type="match status" value="1"/>
</dbReference>
<dbReference type="InterPro" id="IPR017871">
    <property type="entry name" value="ABC_transporter-like_CS"/>
</dbReference>
<evidence type="ECO:0000256" key="5">
    <source>
        <dbReference type="ARBA" id="ARBA00022989"/>
    </source>
</evidence>
<dbReference type="Pfam" id="PF00005">
    <property type="entry name" value="ABC_tran"/>
    <property type="match status" value="1"/>
</dbReference>
<dbReference type="GO" id="GO:0016887">
    <property type="term" value="F:ATP hydrolysis activity"/>
    <property type="evidence" value="ECO:0007669"/>
    <property type="project" value="InterPro"/>
</dbReference>
<dbReference type="SUPFAM" id="SSF52540">
    <property type="entry name" value="P-loop containing nucleoside triphosphate hydrolases"/>
    <property type="match status" value="1"/>
</dbReference>
<keyword evidence="4 10" id="KW-0067">ATP-binding</keyword>
<feature type="transmembrane region" description="Helical" evidence="7">
    <location>
        <begin position="12"/>
        <end position="37"/>
    </location>
</feature>
<feature type="transmembrane region" description="Helical" evidence="7">
    <location>
        <begin position="140"/>
        <end position="157"/>
    </location>
</feature>
<evidence type="ECO:0000256" key="1">
    <source>
        <dbReference type="ARBA" id="ARBA00004651"/>
    </source>
</evidence>
<accession>A0A9D1JXJ5</accession>
<dbReference type="InterPro" id="IPR003439">
    <property type="entry name" value="ABC_transporter-like_ATP-bd"/>
</dbReference>
<dbReference type="InterPro" id="IPR036640">
    <property type="entry name" value="ABC1_TM_sf"/>
</dbReference>
<keyword evidence="5 7" id="KW-1133">Transmembrane helix</keyword>
<feature type="transmembrane region" description="Helical" evidence="7">
    <location>
        <begin position="57"/>
        <end position="76"/>
    </location>
</feature>
<evidence type="ECO:0000313" key="11">
    <source>
        <dbReference type="Proteomes" id="UP000886865"/>
    </source>
</evidence>
<dbReference type="FunFam" id="3.40.50.300:FF:000218">
    <property type="entry name" value="Multidrug ABC transporter ATP-binding protein"/>
    <property type="match status" value="1"/>
</dbReference>
<dbReference type="InterPro" id="IPR011527">
    <property type="entry name" value="ABC1_TM_dom"/>
</dbReference>
<dbReference type="PANTHER" id="PTHR43394:SF1">
    <property type="entry name" value="ATP-BINDING CASSETTE SUB-FAMILY B MEMBER 10, MITOCHONDRIAL"/>
    <property type="match status" value="1"/>
</dbReference>
<dbReference type="CDD" id="cd18552">
    <property type="entry name" value="ABC_6TM_MsbA_like"/>
    <property type="match status" value="1"/>
</dbReference>
<feature type="transmembrane region" description="Helical" evidence="7">
    <location>
        <begin position="249"/>
        <end position="270"/>
    </location>
</feature>
<keyword evidence="2 7" id="KW-0812">Transmembrane</keyword>
<dbReference type="GO" id="GO:0005524">
    <property type="term" value="F:ATP binding"/>
    <property type="evidence" value="ECO:0007669"/>
    <property type="project" value="UniProtKB-KW"/>
</dbReference>